<dbReference type="Pfam" id="PF01435">
    <property type="entry name" value="Peptidase_M48"/>
    <property type="match status" value="1"/>
</dbReference>
<keyword evidence="7" id="KW-0812">Transmembrane</keyword>
<reference evidence="9 10" key="1">
    <citation type="submission" date="2017-03" db="EMBL/GenBank/DDBJ databases">
        <authorList>
            <person name="Afonso C.L."/>
            <person name="Miller P.J."/>
            <person name="Scott M.A."/>
            <person name="Spackman E."/>
            <person name="Goraichik I."/>
            <person name="Dimitrov K.M."/>
            <person name="Suarez D.L."/>
            <person name="Swayne D.E."/>
        </authorList>
    </citation>
    <scope>NUCLEOTIDE SEQUENCE [LARGE SCALE GENOMIC DNA]</scope>
    <source>
        <strain evidence="9">Genome sequencing of Nitrospira japonica strain NJ11</strain>
    </source>
</reference>
<keyword evidence="1 6" id="KW-0645">Protease</keyword>
<evidence type="ECO:0000313" key="10">
    <source>
        <dbReference type="Proteomes" id="UP000192042"/>
    </source>
</evidence>
<dbReference type="OrthoDB" id="9810445at2"/>
<dbReference type="GO" id="GO:0004222">
    <property type="term" value="F:metalloendopeptidase activity"/>
    <property type="evidence" value="ECO:0007669"/>
    <property type="project" value="InterPro"/>
</dbReference>
<evidence type="ECO:0000259" key="8">
    <source>
        <dbReference type="Pfam" id="PF01435"/>
    </source>
</evidence>
<dbReference type="RefSeq" id="WP_080885607.1">
    <property type="nucleotide sequence ID" value="NZ_LT828648.1"/>
</dbReference>
<evidence type="ECO:0000256" key="3">
    <source>
        <dbReference type="ARBA" id="ARBA00022801"/>
    </source>
</evidence>
<dbReference type="Gene3D" id="3.30.2010.10">
    <property type="entry name" value="Metalloproteases ('zincins'), catalytic domain"/>
    <property type="match status" value="1"/>
</dbReference>
<keyword evidence="3 6" id="KW-0378">Hydrolase</keyword>
<evidence type="ECO:0000256" key="2">
    <source>
        <dbReference type="ARBA" id="ARBA00022723"/>
    </source>
</evidence>
<keyword evidence="4 6" id="KW-0862">Zinc</keyword>
<evidence type="ECO:0000256" key="6">
    <source>
        <dbReference type="RuleBase" id="RU003983"/>
    </source>
</evidence>
<keyword evidence="5 6" id="KW-0482">Metalloprotease</keyword>
<evidence type="ECO:0000256" key="1">
    <source>
        <dbReference type="ARBA" id="ARBA00022670"/>
    </source>
</evidence>
<comment type="cofactor">
    <cofactor evidence="6">
        <name>Zn(2+)</name>
        <dbReference type="ChEBI" id="CHEBI:29105"/>
    </cofactor>
    <text evidence="6">Binds 1 zinc ion per subunit.</text>
</comment>
<feature type="domain" description="Peptidase M48" evidence="8">
    <location>
        <begin position="181"/>
        <end position="347"/>
    </location>
</feature>
<dbReference type="PANTHER" id="PTHR22726">
    <property type="entry name" value="METALLOENDOPEPTIDASE OMA1"/>
    <property type="match status" value="1"/>
</dbReference>
<keyword evidence="10" id="KW-1185">Reference proteome</keyword>
<dbReference type="PANTHER" id="PTHR22726:SF1">
    <property type="entry name" value="METALLOENDOPEPTIDASE OMA1, MITOCHONDRIAL"/>
    <property type="match status" value="1"/>
</dbReference>
<evidence type="ECO:0000256" key="5">
    <source>
        <dbReference type="ARBA" id="ARBA00023049"/>
    </source>
</evidence>
<proteinExistence type="inferred from homology"/>
<feature type="transmembrane region" description="Helical" evidence="7">
    <location>
        <begin position="115"/>
        <end position="135"/>
    </location>
</feature>
<keyword evidence="7" id="KW-1133">Transmembrane helix</keyword>
<dbReference type="GO" id="GO:0046872">
    <property type="term" value="F:metal ion binding"/>
    <property type="evidence" value="ECO:0007669"/>
    <property type="project" value="UniProtKB-KW"/>
</dbReference>
<gene>
    <name evidence="9" type="ORF">NSJP_0833</name>
</gene>
<dbReference type="KEGG" id="nja:NSJP_0833"/>
<dbReference type="EC" id="3.4.24.-" evidence="9"/>
<dbReference type="AlphaFoldDB" id="A0A1W1I1Y5"/>
<sequence>MNPNALCFGSDYPATGLPCRVEVISIGIAVRFEDRSTDAQDDADTVPFDRLSLSAGGLNHDQLIIRYGSEADARVLYLNDPAVIHALRAAAPTAVTENLEATATAVRRKRHRRRISWFAASVLAVSLGTAVWFGSDLAVNLAVARIPVEWEQKLGEAAYQDFLGRQTVVKEGPAVDAVREMTRRLTDQISDDPYRFEVTVVRSDVVNAFALPGGYVVVFTGLLQKAESGEEVAGVLSHEFNHVLQRHGLERVVKQIGLTAVLSILLGDQQGLIGLTRQISGELLTLKFGRAQETEADVTGLRLLRKAKIDSNGLVRFFERMAEQQGDPIEMLSTHPMSAARVERLKAEMATLPKQTVEPFTFDWKQVQGSLSVSR</sequence>
<dbReference type="CDD" id="cd07332">
    <property type="entry name" value="M48C_Oma1_like"/>
    <property type="match status" value="1"/>
</dbReference>
<dbReference type="InterPro" id="IPR051156">
    <property type="entry name" value="Mito/Outer_Membr_Metalloprot"/>
</dbReference>
<name>A0A1W1I1Y5_9BACT</name>
<dbReference type="GO" id="GO:0016020">
    <property type="term" value="C:membrane"/>
    <property type="evidence" value="ECO:0007669"/>
    <property type="project" value="TreeGrafter"/>
</dbReference>
<organism evidence="9 10">
    <name type="scientific">Nitrospira japonica</name>
    <dbReference type="NCBI Taxonomy" id="1325564"/>
    <lineage>
        <taxon>Bacteria</taxon>
        <taxon>Pseudomonadati</taxon>
        <taxon>Nitrospirota</taxon>
        <taxon>Nitrospiria</taxon>
        <taxon>Nitrospirales</taxon>
        <taxon>Nitrospiraceae</taxon>
        <taxon>Nitrospira</taxon>
    </lineage>
</organism>
<evidence type="ECO:0000256" key="7">
    <source>
        <dbReference type="SAM" id="Phobius"/>
    </source>
</evidence>
<keyword evidence="7" id="KW-0472">Membrane</keyword>
<dbReference type="Proteomes" id="UP000192042">
    <property type="component" value="Chromosome I"/>
</dbReference>
<evidence type="ECO:0000313" key="9">
    <source>
        <dbReference type="EMBL" id="SLM47005.1"/>
    </source>
</evidence>
<dbReference type="InterPro" id="IPR001915">
    <property type="entry name" value="Peptidase_M48"/>
</dbReference>
<dbReference type="GO" id="GO:0051603">
    <property type="term" value="P:proteolysis involved in protein catabolic process"/>
    <property type="evidence" value="ECO:0007669"/>
    <property type="project" value="TreeGrafter"/>
</dbReference>
<protein>
    <submittedName>
        <fullName evidence="9">Putative Peptidase, family M48</fullName>
        <ecNumber evidence="9">3.4.24.-</ecNumber>
    </submittedName>
</protein>
<dbReference type="EMBL" id="LT828648">
    <property type="protein sequence ID" value="SLM47005.1"/>
    <property type="molecule type" value="Genomic_DNA"/>
</dbReference>
<dbReference type="STRING" id="1325564.NSJP_0833"/>
<keyword evidence="2" id="KW-0479">Metal-binding</keyword>
<accession>A0A1W1I1Y5</accession>
<comment type="similarity">
    <text evidence="6">Belongs to the peptidase M48 family.</text>
</comment>
<evidence type="ECO:0000256" key="4">
    <source>
        <dbReference type="ARBA" id="ARBA00022833"/>
    </source>
</evidence>